<feature type="chain" id="PRO_5008042977" description="Filamentous haemagglutinin FhaB/tRNA nuclease CdiA-like TPS domain-containing protein" evidence="1">
    <location>
        <begin position="39"/>
        <end position="2922"/>
    </location>
</feature>
<comment type="caution">
    <text evidence="3">The sequence shown here is derived from an EMBL/GenBank/DDBJ whole genome shotgun (WGS) entry which is preliminary data.</text>
</comment>
<dbReference type="OrthoDB" id="2664633at2"/>
<evidence type="ECO:0000256" key="1">
    <source>
        <dbReference type="SAM" id="SignalP"/>
    </source>
</evidence>
<evidence type="ECO:0000313" key="3">
    <source>
        <dbReference type="EMBL" id="KXU80705.1"/>
    </source>
</evidence>
<reference evidence="3 4" key="1">
    <citation type="submission" date="2016-02" db="EMBL/GenBank/DDBJ databases">
        <title>Draft genome sequence of Aeromonas trota strain 1999lcr isolated from cerebrospinal fluid (CSF).</title>
        <authorList>
            <person name="Dallagassa C.B."/>
            <person name="Prediger K.C."/>
            <person name="Weiss V.A."/>
            <person name="Assis F.E."/>
            <person name="Baura V."/>
            <person name="Cruz L.M."/>
            <person name="Souza E.M."/>
            <person name="Pedrosa F.O."/>
            <person name="Fadel-Picheth C.M."/>
        </authorList>
    </citation>
    <scope>NUCLEOTIDE SEQUENCE [LARGE SCALE GENOMIC DNA]</scope>
    <source>
        <strain evidence="3 4">1999lcr</strain>
    </source>
</reference>
<dbReference type="GO" id="GO:0003824">
    <property type="term" value="F:catalytic activity"/>
    <property type="evidence" value="ECO:0007669"/>
    <property type="project" value="UniProtKB-ARBA"/>
</dbReference>
<dbReference type="Pfam" id="PF05860">
    <property type="entry name" value="TPS"/>
    <property type="match status" value="1"/>
</dbReference>
<organism evidence="3 4">
    <name type="scientific">Aeromonas enteropelogenes</name>
    <name type="common">Aeromonas trota</name>
    <dbReference type="NCBI Taxonomy" id="29489"/>
    <lineage>
        <taxon>Bacteria</taxon>
        <taxon>Pseudomonadati</taxon>
        <taxon>Pseudomonadota</taxon>
        <taxon>Gammaproteobacteria</taxon>
        <taxon>Aeromonadales</taxon>
        <taxon>Aeromonadaceae</taxon>
        <taxon>Aeromonas</taxon>
    </lineage>
</organism>
<keyword evidence="1" id="KW-0732">Signal</keyword>
<name>A0A175VIY9_AEREN</name>
<dbReference type="EMBL" id="JMGO02000003">
    <property type="protein sequence ID" value="KXU80705.1"/>
    <property type="molecule type" value="Genomic_DNA"/>
</dbReference>
<feature type="signal peptide" evidence="1">
    <location>
        <begin position="1"/>
        <end position="38"/>
    </location>
</feature>
<dbReference type="InterPro" id="IPR012334">
    <property type="entry name" value="Pectin_lyas_fold"/>
</dbReference>
<dbReference type="InterPro" id="IPR008638">
    <property type="entry name" value="FhaB/CdiA-like_TPS"/>
</dbReference>
<protein>
    <recommendedName>
        <fullName evidence="2">Filamentous haemagglutinin FhaB/tRNA nuclease CdiA-like TPS domain-containing protein</fullName>
    </recommendedName>
</protein>
<dbReference type="InterPro" id="IPR011050">
    <property type="entry name" value="Pectin_lyase_fold/virulence"/>
</dbReference>
<dbReference type="InterPro" id="IPR008619">
    <property type="entry name" value="Filamentous_hemagglutn_rpt"/>
</dbReference>
<evidence type="ECO:0000259" key="2">
    <source>
        <dbReference type="SMART" id="SM00912"/>
    </source>
</evidence>
<dbReference type="Pfam" id="PF05594">
    <property type="entry name" value="Fil_haemagg"/>
    <property type="match status" value="10"/>
</dbReference>
<dbReference type="Proteomes" id="UP000078435">
    <property type="component" value="Unassembled WGS sequence"/>
</dbReference>
<dbReference type="RefSeq" id="WP_061475815.1">
    <property type="nucleotide sequence ID" value="NZ_JMGO02000003.1"/>
</dbReference>
<proteinExistence type="predicted"/>
<dbReference type="InterPro" id="IPR025157">
    <property type="entry name" value="Hemagglutinin_rpt"/>
</dbReference>
<dbReference type="SUPFAM" id="SSF51126">
    <property type="entry name" value="Pectin lyase-like"/>
    <property type="match status" value="1"/>
</dbReference>
<feature type="domain" description="Filamentous haemagglutinin FhaB/tRNA nuclease CdiA-like TPS" evidence="2">
    <location>
        <begin position="54"/>
        <end position="175"/>
    </location>
</feature>
<dbReference type="NCBIfam" id="TIGR01901">
    <property type="entry name" value="adhes_NPXG"/>
    <property type="match status" value="1"/>
</dbReference>
<dbReference type="InterPro" id="IPR010069">
    <property type="entry name" value="CdiA_FHA1_rpt"/>
</dbReference>
<dbReference type="NCBIfam" id="TIGR01731">
    <property type="entry name" value="fil_hemag_20aa"/>
    <property type="match status" value="21"/>
</dbReference>
<accession>A0A175VIY9</accession>
<sequence length="2922" mass="300355">MDANAMKQGEPRFSLVCRAVVYQLCALLALQPAHPAFAEGIAVATGNTTLNQAGNGVPIVDIATPNGAGLSHNLYQDFNVGQAGVILNNATGQLIQTQLGGLIQNNPHFNGQAANLIINEVVGANPSQLQGYLEVAGQQAGVVVANPNGLTCDGCGFINTPNVTLSTGKPVLDAQGQLQALDVKQGTLTVGGKGLDATRQASVDLVARAVQINGALHGQTVNVVAGANKVDRQTGDIVAQAGNGPAPEVAIDTAALGGMYAGKIRLVSTEQGVGVNLANVVAKQGDLTLDANGRVRLRDSAAQGQLTVNAQGNAELGGKLAAQGAVTANAAGDITLSQGQLVADSAQLAGKQVTLSDSRVDARTVTLAAKETLTQGGEVSAAEQLTLSGKTVSLAGRQQSGGGVTLTASEGATLAGALAATGPVTIKGGSRWVQGKTSTLASQGRVEVAADEVTLSGRMQGQQIALNTKTLTSDASVTAGQALAVTVERATQQGVMHSQGQLNWRGEQLDNQGTLSADGTGELALAELSNGQAGQVLTKGTLTITSDTLTNQGKVVSEGALVLTNKGDLLNTGTLGGARLTLDTDRLDSRGMLLGRDGITLTGRELSSSGQLVSDGALTIGSQLLLLSGITKGQEVAIKANQLALDGSLQGDSVTLEADQIASGKQGQLLSQTTLKVTAREAVQEGTWAAKGEMGLDIGTLLNRGSLASDAALRYQGNTLVNSGTVSTQSLDVQAQQLRNSGLLLAAQAGQITSHALDNQGRLQAGGNLTLNSTELLNSNQLISGLALAITTGTFTNSGTTAAGTTLALQGATLTNHGKWVAGDTLRVKADTITQGKTGITASNSALAIDTTTLTGQGTYSANGPLTLKAATLNINGQLHSDDALTLDANQLTLAGTGYSKGDLTLRTNDATLNGTLTSQQDGALQLSGHLHHNGRLNANQIAVSAASVDGSGDLYAEKALNVSANQIAQGGTWLAKENANLTGDSLQLGGTLAALAGLTLSATSSLSSSDSAKVIAGTQLAVTAPTLQLAGRWQAGSDASVTTGQFTQSGDLVAGGKLQLNADSWQAQGVTQAAGAIDATLTGHGELGGRVSSNSDIRITASTLTQSGELLGQGNVALNVQGMLQQLGKLMGQQSLTIGTDQLDQQGEVIAGNSLVTARTLNQQGKWLNGGQFSYQGQQLDNSGQLQATDINLHANQTSNRGSVLAQNQLILTGARLDNQGQWQAGAQTLTLNSLANGQGAQLRSQTNGIINAQQLDNAGQLVAQGALQISGNTLSNQAGGLISADTLSLQANTSLNSAGILFGLRQLLVTSATLDGSGQLLAGSKLGIDTGRVTQIGQWLSGGDLALKVGSSLTSQGSISAKNQLELDVQGDWLHQGQWVAGSGLRATATGSLDNRGKLISNGAMQLDISSLNNSGSLQASGTLRLDSSGALRNSGVIASQGDQTVSSASLYNSGTFYAGRHMQLGVANQLDNHTGTLLADGDLRVRGLLDGLKTIAVLNRSGLIESGANMFIESLVLRNEHDGLAIQEESIVHTSDVPLTIDVLPIRVEVTENCNWGNNGGGGSACRPQYSPIYAGDPTAPKRKIVEHKRLTISSAGGNESRITSTGNITLAVPDIINDASYISAGLDLNMYGNTLTNKGYQLGDTITEALYTYQGKRPEGARFGYRLDLTDLVTRHENISVFNGVLSAGRNIQGSFTGQIDNVTIKANAGPVSSTTTRPGLANVAVDGPSGPSWQAGSNAQQVIFTPVGEPNGVPLPDYPVPGGGNGLFVVTDKPDSRYLIAVNPLISELGSAGNAALSNIDQALAAAAQASGQWESWQTINTAQPGALPNGAVLTLAPNVEQNPTWTDLGKFLGSNYFFAQLNYNPERDIKLLGDAAFDTRVIRDAVLAQTGRRFINGEMGSDLVQMRWLIDNAAQNQRELGLTPGVALTADQVAQLGRSMVWWEPVWFNGQIVLAPKLYLVEADQRHLSGSVITAANIDLTAGGINNSGTLLADGTLSLKSGSTLTNQGTLQAGGDLTLLAMDDILNQGQISGQNVALASANGSIINQTQTAQRHVDVNGILSDVLSDQTRFSRTDVGDTASITSAGNLLLQAGKDINLSAAELLAGGNMALQAGNDITIGSLESRHTWEEGQNRFSRIDQLMSELDAGGSLSLTAGNDLSLVASTADAKDDVSLSAGNNLVLASEANQTSDDVRQGNKHTIDRTTTQIGATVSGDNVSLNAGNNLLAQASTIEAQGNASLQAGGELQLTTVDNEEYHYEKSKSKSTFKSKSTEIEQKDVTAQGTTITAGGNVSLASLGDMTLKGSDIKATESLAIDTDGQLKLLTATDEHFYRKDEKKSGVMVKMSGNGTNSTTERQNQLDGADINISAGQGVLLQVGQREGETLQDNLAALAANPDTAWVKQVMNMPGVQLEAVQEVYEQWDYSQQSLSPIASAIIAIVVAVATMGGGVAALAAVQGVSVSAVSATSAAMANAALSTLVSQATISTINNGGDLGAVLKEMGSSANIRQLATSVATAGALTGFNEWAGLSSGAPNAPAPYAQPGATKVFSWDTFNRVTSNAGISAGIDSTINGSNFADSFKASLLSNIQGEVGKATANWIGDQGIKFDAANSPLAEAGKIAAHGVTSGAIAEITGGKFAAGAAGAAGGAMSELASNWSLGAFSGNEEYQVALNKVLGGLAAVAVTGDENDFYTGADRAETVHRYNAMAHTLAALKARDPEQFAKLMEAKRNQYKTCGESAECKKMMIAGLGLVGLPLLPSELLVAGGIGGGAKFGFELWDNKGDLSKVDVGEVVFSTYLSAGTAGWSFWPTVAVNAAGGAYTSHLKGEDPLVGGFASSLGAGTGYWAGKFVEPLAKNLFNVNQNGIKYEFIDIGLTIQKNKPESIIPSSFGNAGGSISSELSTKFFEGELKEADW</sequence>
<dbReference type="Gene3D" id="2.160.20.10">
    <property type="entry name" value="Single-stranded right-handed beta-helix, Pectin lyase-like"/>
    <property type="match status" value="1"/>
</dbReference>
<gene>
    <name evidence="3" type="ORF">LCR_11490</name>
</gene>
<dbReference type="Pfam" id="PF13332">
    <property type="entry name" value="Fil_haemagg_2"/>
    <property type="match status" value="3"/>
</dbReference>
<evidence type="ECO:0000313" key="4">
    <source>
        <dbReference type="Proteomes" id="UP000078435"/>
    </source>
</evidence>
<dbReference type="SMART" id="SM00912">
    <property type="entry name" value="Haemagg_act"/>
    <property type="match status" value="1"/>
</dbReference>